<evidence type="ECO:0008006" key="2">
    <source>
        <dbReference type="Google" id="ProtNLM"/>
    </source>
</evidence>
<accession>A0A809XIK6</accession>
<protein>
    <recommendedName>
        <fullName evidence="2">Homing endonuclease LAGLIDADG domain-containing protein</fullName>
    </recommendedName>
</protein>
<dbReference type="Gene3D" id="3.10.28.10">
    <property type="entry name" value="Homing endonucleases"/>
    <property type="match status" value="1"/>
</dbReference>
<gene>
    <name evidence="1" type="ORF">XF2B_07380</name>
</gene>
<dbReference type="SUPFAM" id="SSF55608">
    <property type="entry name" value="Homing endonucleases"/>
    <property type="match status" value="1"/>
</dbReference>
<dbReference type="InterPro" id="IPR027434">
    <property type="entry name" value="Homing_endonucl"/>
</dbReference>
<organism evidence="1">
    <name type="scientific">Bradyrhizobium diazoefficiens</name>
    <dbReference type="NCBI Taxonomy" id="1355477"/>
    <lineage>
        <taxon>Bacteria</taxon>
        <taxon>Pseudomonadati</taxon>
        <taxon>Pseudomonadota</taxon>
        <taxon>Alphaproteobacteria</taxon>
        <taxon>Hyphomicrobiales</taxon>
        <taxon>Nitrobacteraceae</taxon>
        <taxon>Bradyrhizobium</taxon>
    </lineage>
</organism>
<dbReference type="EMBL" id="AP023092">
    <property type="protein sequence ID" value="BCE26969.1"/>
    <property type="molecule type" value="Genomic_DNA"/>
</dbReference>
<dbReference type="AlphaFoldDB" id="A0A809XIK6"/>
<evidence type="ECO:0000313" key="1">
    <source>
        <dbReference type="EMBL" id="BCE26969.1"/>
    </source>
</evidence>
<sequence>MEFDDQQSERDKLLAGRIQDCERLLSEQGRVKGSRDERIWAAGFFDGEGYVSAFETGITCEIDQIEEDLINLVRFRDAVGVGKIIALKARSNENARPACRWRARSQAEAQTVFDAIGEFLNPAKKNGRRAPKEGVVNPPADGFARALAAPYKAILSRKQPTLPAGAFLYEPVAVEEADQA</sequence>
<proteinExistence type="predicted"/>
<reference evidence="1" key="1">
    <citation type="submission" date="2020-05" db="EMBL/GenBank/DDBJ databases">
        <title>Complete genome sequence of Bradyrhizobium diazoefficiens XF2 isolated from soybean nodule.</title>
        <authorList>
            <person name="Noda R."/>
            <person name="Kakizaki K."/>
            <person name="Minamisawa K."/>
        </authorList>
    </citation>
    <scope>NUCLEOTIDE SEQUENCE</scope>
    <source>
        <strain evidence="1">XF2</strain>
    </source>
</reference>
<name>A0A809XIK6_9BRAD</name>